<keyword evidence="1" id="KW-0472">Membrane</keyword>
<proteinExistence type="predicted"/>
<keyword evidence="1" id="KW-0812">Transmembrane</keyword>
<keyword evidence="1" id="KW-1133">Transmembrane helix</keyword>
<organism evidence="2">
    <name type="scientific">MELD virus sp</name>
    <dbReference type="NCBI Taxonomy" id="2834287"/>
    <lineage>
        <taxon>Viruses</taxon>
    </lineage>
</organism>
<sequence>MSIVITDVYLYFYYISITHLSSTCAQLFSIIKILLF</sequence>
<protein>
    <submittedName>
        <fullName evidence="2">Uncharacterized protein</fullName>
    </submittedName>
</protein>
<feature type="transmembrane region" description="Helical" evidence="1">
    <location>
        <begin position="12"/>
        <end position="35"/>
    </location>
</feature>
<dbReference type="EMBL" id="BK059146">
    <property type="protein sequence ID" value="DAD57306.1"/>
    <property type="molecule type" value="Genomic_DNA"/>
</dbReference>
<evidence type="ECO:0000313" key="2">
    <source>
        <dbReference type="EMBL" id="DAD57306.1"/>
    </source>
</evidence>
<reference evidence="2" key="1">
    <citation type="journal article" date="2021" name="Proc. Natl. Acad. Sci. U.S.A.">
        <title>A Catalog of Tens of Thousands of Viruses from Human Metagenomes Reveals Hidden Associations with Chronic Diseases.</title>
        <authorList>
            <person name="Tisza M.J."/>
            <person name="Buck C.B."/>
        </authorList>
    </citation>
    <scope>NUCLEOTIDE SEQUENCE</scope>
    <source>
        <strain evidence="2">CtWXX4</strain>
    </source>
</reference>
<accession>A0A8S5L646</accession>
<name>A0A8S5L646_9VIRU</name>
<evidence type="ECO:0000256" key="1">
    <source>
        <dbReference type="SAM" id="Phobius"/>
    </source>
</evidence>